<keyword evidence="3" id="KW-1185">Reference proteome</keyword>
<dbReference type="RefSeq" id="WP_008485835.1">
    <property type="nucleotide sequence ID" value="NZ_AMRI01000023.1"/>
</dbReference>
<dbReference type="OrthoDB" id="1456570at2"/>
<dbReference type="Pfam" id="PF14206">
    <property type="entry name" value="Cys_rich_CPCC"/>
    <property type="match status" value="1"/>
</dbReference>
<evidence type="ECO:0000313" key="2">
    <source>
        <dbReference type="EMBL" id="EKE69592.1"/>
    </source>
</evidence>
<dbReference type="InterPro" id="IPR025983">
    <property type="entry name" value="Cys_rich_CPCC"/>
</dbReference>
<reference evidence="2 3" key="1">
    <citation type="journal article" date="2012" name="J. Bacteriol.">
        <title>Genome Sequence of Gallaecimonas xiamenensis Type Strain 3-C-1.</title>
        <authorList>
            <person name="Lai Q."/>
            <person name="Wang L."/>
            <person name="Wang W."/>
            <person name="Shao Z."/>
        </authorList>
    </citation>
    <scope>NUCLEOTIDE SEQUENCE [LARGE SCALE GENOMIC DNA]</scope>
    <source>
        <strain evidence="2 3">3-C-1</strain>
    </source>
</reference>
<dbReference type="STRING" id="745411.B3C1_14902"/>
<comment type="caution">
    <text evidence="2">The sequence shown here is derived from an EMBL/GenBank/DDBJ whole genome shotgun (WGS) entry which is preliminary data.</text>
</comment>
<name>K2J3Z4_9GAMM</name>
<organism evidence="2 3">
    <name type="scientific">Gallaecimonas xiamenensis 3-C-1</name>
    <dbReference type="NCBI Taxonomy" id="745411"/>
    <lineage>
        <taxon>Bacteria</taxon>
        <taxon>Pseudomonadati</taxon>
        <taxon>Pseudomonadota</taxon>
        <taxon>Gammaproteobacteria</taxon>
        <taxon>Enterobacterales</taxon>
        <taxon>Gallaecimonadaceae</taxon>
        <taxon>Gallaecimonas</taxon>
    </lineage>
</organism>
<evidence type="ECO:0000313" key="3">
    <source>
        <dbReference type="Proteomes" id="UP000006755"/>
    </source>
</evidence>
<accession>K2J3Z4</accession>
<feature type="domain" description="Cysteine-rich CPCC" evidence="1">
    <location>
        <begin position="17"/>
        <end position="90"/>
    </location>
</feature>
<dbReference type="EMBL" id="AMRI01000023">
    <property type="protein sequence ID" value="EKE69592.1"/>
    <property type="molecule type" value="Genomic_DNA"/>
</dbReference>
<proteinExistence type="predicted"/>
<protein>
    <recommendedName>
        <fullName evidence="1">Cysteine-rich CPCC domain-containing protein</fullName>
    </recommendedName>
</protein>
<evidence type="ECO:0000259" key="1">
    <source>
        <dbReference type="Pfam" id="PF14206"/>
    </source>
</evidence>
<dbReference type="Proteomes" id="UP000006755">
    <property type="component" value="Unassembled WGS sequence"/>
</dbReference>
<dbReference type="AlphaFoldDB" id="K2J3Z4"/>
<gene>
    <name evidence="2" type="ORF">B3C1_14902</name>
</gene>
<dbReference type="eggNOG" id="ENOG5033AJE">
    <property type="taxonomic scope" value="Bacteria"/>
</dbReference>
<sequence length="104" mass="12254">MADPDWYSPADARPRLQCPCCDYVTLPERGRYLICPVCFWEDEGLDLDTPDEVSTANHCLTLRQARYNFQLFGACETDMMVHVLPVDEREQFRCRPRRLPKRQD</sequence>